<accession>A0A1M4UQ70</accession>
<evidence type="ECO:0000256" key="5">
    <source>
        <dbReference type="ARBA" id="ARBA00022989"/>
    </source>
</evidence>
<evidence type="ECO:0000256" key="4">
    <source>
        <dbReference type="ARBA" id="ARBA00022692"/>
    </source>
</evidence>
<evidence type="ECO:0000256" key="3">
    <source>
        <dbReference type="ARBA" id="ARBA00022475"/>
    </source>
</evidence>
<dbReference type="InterPro" id="IPR035906">
    <property type="entry name" value="MetI-like_sf"/>
</dbReference>
<dbReference type="EMBL" id="FQUY01000003">
    <property type="protein sequence ID" value="SHE58891.1"/>
    <property type="molecule type" value="Genomic_DNA"/>
</dbReference>
<dbReference type="Proteomes" id="UP000184148">
    <property type="component" value="Unassembled WGS sequence"/>
</dbReference>
<dbReference type="CDD" id="cd06261">
    <property type="entry name" value="TM_PBP2"/>
    <property type="match status" value="1"/>
</dbReference>
<dbReference type="AlphaFoldDB" id="A0A1M4UQ70"/>
<evidence type="ECO:0000313" key="10">
    <source>
        <dbReference type="Proteomes" id="UP000184148"/>
    </source>
</evidence>
<keyword evidence="2 7" id="KW-0813">Transport</keyword>
<feature type="transmembrane region" description="Helical" evidence="7">
    <location>
        <begin position="85"/>
        <end position="108"/>
    </location>
</feature>
<gene>
    <name evidence="9" type="ORF">SAMN02745133_00727</name>
</gene>
<dbReference type="Gene3D" id="1.10.3720.10">
    <property type="entry name" value="MetI-like"/>
    <property type="match status" value="1"/>
</dbReference>
<dbReference type="STRING" id="1121429.SAMN02745133_00727"/>
<comment type="subcellular location">
    <subcellularLocation>
        <location evidence="1 7">Cell membrane</location>
        <topology evidence="1 7">Multi-pass membrane protein</topology>
    </subcellularLocation>
</comment>
<dbReference type="Pfam" id="PF00528">
    <property type="entry name" value="BPD_transp_1"/>
    <property type="match status" value="1"/>
</dbReference>
<evidence type="ECO:0000313" key="9">
    <source>
        <dbReference type="EMBL" id="SHE58891.1"/>
    </source>
</evidence>
<feature type="transmembrane region" description="Helical" evidence="7">
    <location>
        <begin position="212"/>
        <end position="230"/>
    </location>
</feature>
<evidence type="ECO:0000256" key="7">
    <source>
        <dbReference type="RuleBase" id="RU363032"/>
    </source>
</evidence>
<dbReference type="GO" id="GO:0055085">
    <property type="term" value="P:transmembrane transport"/>
    <property type="evidence" value="ECO:0007669"/>
    <property type="project" value="InterPro"/>
</dbReference>
<keyword evidence="4 7" id="KW-0812">Transmembrane</keyword>
<sequence>MPQPQPKGAPSAGGRLARFFTTENMMLAPAMLVLASVSIFPFLYLIYASLMDFSLAIDNPTFAGFRNWLRLVKDPLIFQSWKVTIVYAVTGLGLELILGVGIALLLYAAPWGRNLFVTLWMLPIFVAPVVAGLLGWFLLNSSYGLYAWVLQQFGVHTDIFGTVATALPAVILIDVWEWTPLITLIVLSGLQSLPTEPLEAAEVDGATYWQKLRYIILPLSFRIIVVALLIRSMDIMRFIDTIFITTAGGPADSTKIIGLRLFDVAFRFMDIGFAAAIGLSMLVVTIFLGKAFIRVMYGRE</sequence>
<feature type="domain" description="ABC transmembrane type-1" evidence="8">
    <location>
        <begin position="81"/>
        <end position="292"/>
    </location>
</feature>
<feature type="transmembrane region" description="Helical" evidence="7">
    <location>
        <begin position="25"/>
        <end position="47"/>
    </location>
</feature>
<name>A0A1M4UQ70_9FIRM</name>
<keyword evidence="3" id="KW-1003">Cell membrane</keyword>
<dbReference type="SUPFAM" id="SSF161098">
    <property type="entry name" value="MetI-like"/>
    <property type="match status" value="1"/>
</dbReference>
<keyword evidence="6 7" id="KW-0472">Membrane</keyword>
<dbReference type="PROSITE" id="PS50928">
    <property type="entry name" value="ABC_TM1"/>
    <property type="match status" value="1"/>
</dbReference>
<dbReference type="GO" id="GO:0005886">
    <property type="term" value="C:plasma membrane"/>
    <property type="evidence" value="ECO:0007669"/>
    <property type="project" value="UniProtKB-SubCell"/>
</dbReference>
<proteinExistence type="inferred from homology"/>
<evidence type="ECO:0000256" key="6">
    <source>
        <dbReference type="ARBA" id="ARBA00023136"/>
    </source>
</evidence>
<keyword evidence="10" id="KW-1185">Reference proteome</keyword>
<evidence type="ECO:0000259" key="8">
    <source>
        <dbReference type="PROSITE" id="PS50928"/>
    </source>
</evidence>
<organism evidence="9 10">
    <name type="scientific">Desulforamulus putei DSM 12395</name>
    <dbReference type="NCBI Taxonomy" id="1121429"/>
    <lineage>
        <taxon>Bacteria</taxon>
        <taxon>Bacillati</taxon>
        <taxon>Bacillota</taxon>
        <taxon>Clostridia</taxon>
        <taxon>Eubacteriales</taxon>
        <taxon>Peptococcaceae</taxon>
        <taxon>Desulforamulus</taxon>
    </lineage>
</organism>
<dbReference type="PANTHER" id="PTHR43005:SF1">
    <property type="entry name" value="SPERMIDINE_PUTRESCINE TRANSPORT SYSTEM PERMEASE PROTEIN"/>
    <property type="match status" value="1"/>
</dbReference>
<comment type="similarity">
    <text evidence="7">Belongs to the binding-protein-dependent transport system permease family.</text>
</comment>
<protein>
    <submittedName>
        <fullName evidence="9">Carbohydrate ABC transporter membrane protein 1, CUT1 family (TC 3.A.1.1.-)</fullName>
    </submittedName>
</protein>
<evidence type="ECO:0000256" key="2">
    <source>
        <dbReference type="ARBA" id="ARBA00022448"/>
    </source>
</evidence>
<keyword evidence="5 7" id="KW-1133">Transmembrane helix</keyword>
<feature type="transmembrane region" description="Helical" evidence="7">
    <location>
        <begin position="115"/>
        <end position="139"/>
    </location>
</feature>
<evidence type="ECO:0000256" key="1">
    <source>
        <dbReference type="ARBA" id="ARBA00004651"/>
    </source>
</evidence>
<dbReference type="InterPro" id="IPR000515">
    <property type="entry name" value="MetI-like"/>
</dbReference>
<dbReference type="PANTHER" id="PTHR43005">
    <property type="entry name" value="BLR7065 PROTEIN"/>
    <property type="match status" value="1"/>
</dbReference>
<feature type="transmembrane region" description="Helical" evidence="7">
    <location>
        <begin position="271"/>
        <end position="293"/>
    </location>
</feature>
<reference evidence="10" key="1">
    <citation type="submission" date="2016-11" db="EMBL/GenBank/DDBJ databases">
        <authorList>
            <person name="Varghese N."/>
            <person name="Submissions S."/>
        </authorList>
    </citation>
    <scope>NUCLEOTIDE SEQUENCE [LARGE SCALE GENOMIC DNA]</scope>
    <source>
        <strain evidence="10">DSM 12395</strain>
    </source>
</reference>